<gene>
    <name evidence="2" type="ORF">CEJ42_23795</name>
</gene>
<organism evidence="2 3">
    <name type="scientific">Herbaspirillum robiniae</name>
    <dbReference type="NCBI Taxonomy" id="2014887"/>
    <lineage>
        <taxon>Bacteria</taxon>
        <taxon>Pseudomonadati</taxon>
        <taxon>Pseudomonadota</taxon>
        <taxon>Betaproteobacteria</taxon>
        <taxon>Burkholderiales</taxon>
        <taxon>Oxalobacteraceae</taxon>
        <taxon>Herbaspirillum</taxon>
    </lineage>
</organism>
<dbReference type="EMBL" id="NJGU01000019">
    <property type="protein sequence ID" value="OWY26481.1"/>
    <property type="molecule type" value="Genomic_DNA"/>
</dbReference>
<dbReference type="Proteomes" id="UP000197596">
    <property type="component" value="Unassembled WGS sequence"/>
</dbReference>
<proteinExistence type="predicted"/>
<evidence type="ECO:0000313" key="3">
    <source>
        <dbReference type="Proteomes" id="UP000197596"/>
    </source>
</evidence>
<protein>
    <submittedName>
        <fullName evidence="2">Uncharacterized protein</fullName>
    </submittedName>
</protein>
<sequence>MSKNSNRTGPQIVRLASSTLRSTRASAADKSLAASALAQASSVKSTGKVMETKASSVLKDKTASKTSKSLAASLLSQSNRIP</sequence>
<feature type="region of interest" description="Disordered" evidence="1">
    <location>
        <begin position="43"/>
        <end position="62"/>
    </location>
</feature>
<reference evidence="2 3" key="1">
    <citation type="submission" date="2017-06" db="EMBL/GenBank/DDBJ databases">
        <title>Herbaspirillum phytohormonus sp. nov., isolated from the root nodule of Robinia pseudoacacia in lead-zinc mine.</title>
        <authorList>
            <person name="Fan M."/>
            <person name="Lin Y."/>
        </authorList>
    </citation>
    <scope>NUCLEOTIDE SEQUENCE [LARGE SCALE GENOMIC DNA]</scope>
    <source>
        <strain evidence="2 3">HZ10</strain>
    </source>
</reference>
<accession>A0A246WJU4</accession>
<name>A0A246WJU4_9BURK</name>
<evidence type="ECO:0000256" key="1">
    <source>
        <dbReference type="SAM" id="MobiDB-lite"/>
    </source>
</evidence>
<dbReference type="AlphaFoldDB" id="A0A246WJU4"/>
<dbReference type="RefSeq" id="WP_088752756.1">
    <property type="nucleotide sequence ID" value="NZ_NJGU01000019.1"/>
</dbReference>
<evidence type="ECO:0000313" key="2">
    <source>
        <dbReference type="EMBL" id="OWY26481.1"/>
    </source>
</evidence>
<comment type="caution">
    <text evidence="2">The sequence shown here is derived from an EMBL/GenBank/DDBJ whole genome shotgun (WGS) entry which is preliminary data.</text>
</comment>